<dbReference type="Pfam" id="PF10551">
    <property type="entry name" value="MULE"/>
    <property type="match status" value="1"/>
</dbReference>
<feature type="compositionally biased region" description="Acidic residues" evidence="1">
    <location>
        <begin position="594"/>
        <end position="611"/>
    </location>
</feature>
<protein>
    <submittedName>
        <fullName evidence="4">OLC1v1005030C1</fullName>
    </submittedName>
</protein>
<dbReference type="Proteomes" id="UP001161247">
    <property type="component" value="Chromosome 5"/>
</dbReference>
<dbReference type="PANTHER" id="PTHR47718:SF13">
    <property type="entry name" value="OS09G0290500 PROTEIN"/>
    <property type="match status" value="1"/>
</dbReference>
<name>A0AAV1DDM9_OLDCO</name>
<proteinExistence type="predicted"/>
<evidence type="ECO:0000313" key="5">
    <source>
        <dbReference type="Proteomes" id="UP001161247"/>
    </source>
</evidence>
<evidence type="ECO:0000256" key="1">
    <source>
        <dbReference type="SAM" id="MobiDB-lite"/>
    </source>
</evidence>
<feature type="domain" description="MULE transposase" evidence="3">
    <location>
        <begin position="359"/>
        <end position="416"/>
    </location>
</feature>
<reference evidence="4" key="1">
    <citation type="submission" date="2023-03" db="EMBL/GenBank/DDBJ databases">
        <authorList>
            <person name="Julca I."/>
        </authorList>
    </citation>
    <scope>NUCLEOTIDE SEQUENCE</scope>
</reference>
<dbReference type="InterPro" id="IPR018289">
    <property type="entry name" value="MULE_transposase_dom"/>
</dbReference>
<dbReference type="AlphaFoldDB" id="A0AAV1DDM9"/>
<dbReference type="PANTHER" id="PTHR47718">
    <property type="entry name" value="OS01G0519700 PROTEIN"/>
    <property type="match status" value="1"/>
</dbReference>
<keyword evidence="5" id="KW-1185">Reference proteome</keyword>
<dbReference type="InterPro" id="IPR004330">
    <property type="entry name" value="FAR1_DNA_bnd_dom"/>
</dbReference>
<dbReference type="EMBL" id="OX459122">
    <property type="protein sequence ID" value="CAI9105982.1"/>
    <property type="molecule type" value="Genomic_DNA"/>
</dbReference>
<sequence length="939" mass="109050">MPKKIFSKDDTEIGKNTETFNLSYLIDEMNSEGGLNHASNGSDDDDFDMEYVTEQESFYSEVSAPIYNNHSKKVKAKKKVQACRKFFEFPISLQVFMEQQKTNSHGIKDKNDEHIDFVSSNEKVKVPEVGMLFPLEEDVHGLYCSYVQNVGFGISKLWHRRDDNGKIKYFTLGCAKGGKKKESKVVRRRNLRQKNPLYPRPTIKLECKAKINVTLQNDGMFMISSVSLEYNHCLSPPMSRHFKSNHVIDPGVKRKLVLNDQAGIPMAKSFQSLVVEYGGLENLPFDERKCRNFVAEVRKLRLGMGDCEALNNYFCRMQSRNPNFFPLLDLDGDCHIKNIFWADARNARSRVTYDCFSDVITFDTTYLTNKYDMPFAAFVGVNRHGQSILLGCGLLSNEDTPTFTWLFRSYAKLFRMQLHRSRYNKVIPLIQEVQRLGSKKDETFAILYEVLKETKRKLFAMDSDDQMEVEKNCDLSTPHSGVRQAKIHSPMHVKSRGRPPKKIRIESKGEQIAKKLETKAQKKVEQVTKKLEKKAQQKRKKDVHTKMMYDRLGFLFGGCLDVLDVDFEVREETHLFSQDDYMEESDPDYIAPSESEEDRDVSAESDFEESDDKLLKNEERDLNPLPRRHVYSKIGKWDASCVDKNEFALKMWDETPEGMDIGVCFKSQSEAKYAVKLWNIHHKREYTVAASSPKTWAVRCRTLNVESEDGEPPCEWKMCVSLKDHGLHEIVRWHDAHNCMTPMNDNDNRCVDASLIARLIRRKVEDNVYYTVVSAQKDVKTLLKVDLPYKRAWHGRRKAIEAVYGDWTSNFEELPRYIAALKFTNPKTVVEWEWKEGQEGLLSAISQMDEWHDLGNGGHFLCLRHVCSNLVSRYNSRKVKRLCWKMGTTHSRVKYNRMRVELMEFKPAAWEYLQEIRGSNWARLKAGLRCWDIVTTNIF</sequence>
<evidence type="ECO:0000313" key="4">
    <source>
        <dbReference type="EMBL" id="CAI9105982.1"/>
    </source>
</evidence>
<dbReference type="Pfam" id="PF03101">
    <property type="entry name" value="FAR1"/>
    <property type="match status" value="1"/>
</dbReference>
<gene>
    <name evidence="4" type="ORF">OLC1_LOCUS14571</name>
</gene>
<accession>A0AAV1DDM9</accession>
<evidence type="ECO:0000259" key="2">
    <source>
        <dbReference type="Pfam" id="PF03101"/>
    </source>
</evidence>
<evidence type="ECO:0000259" key="3">
    <source>
        <dbReference type="Pfam" id="PF10551"/>
    </source>
</evidence>
<organism evidence="4 5">
    <name type="scientific">Oldenlandia corymbosa var. corymbosa</name>
    <dbReference type="NCBI Taxonomy" id="529605"/>
    <lineage>
        <taxon>Eukaryota</taxon>
        <taxon>Viridiplantae</taxon>
        <taxon>Streptophyta</taxon>
        <taxon>Embryophyta</taxon>
        <taxon>Tracheophyta</taxon>
        <taxon>Spermatophyta</taxon>
        <taxon>Magnoliopsida</taxon>
        <taxon>eudicotyledons</taxon>
        <taxon>Gunneridae</taxon>
        <taxon>Pentapetalae</taxon>
        <taxon>asterids</taxon>
        <taxon>lamiids</taxon>
        <taxon>Gentianales</taxon>
        <taxon>Rubiaceae</taxon>
        <taxon>Rubioideae</taxon>
        <taxon>Spermacoceae</taxon>
        <taxon>Hedyotis-Oldenlandia complex</taxon>
        <taxon>Oldenlandia</taxon>
    </lineage>
</organism>
<feature type="region of interest" description="Disordered" evidence="1">
    <location>
        <begin position="581"/>
        <end position="619"/>
    </location>
</feature>
<feature type="domain" description="FAR1" evidence="2">
    <location>
        <begin position="142"/>
        <end position="235"/>
    </location>
</feature>